<feature type="compositionally biased region" description="Polar residues" evidence="1">
    <location>
        <begin position="34"/>
        <end position="64"/>
    </location>
</feature>
<feature type="compositionally biased region" description="Polar residues" evidence="1">
    <location>
        <begin position="233"/>
        <end position="261"/>
    </location>
</feature>
<evidence type="ECO:0000256" key="2">
    <source>
        <dbReference type="SAM" id="Phobius"/>
    </source>
</evidence>
<feature type="transmembrane region" description="Helical" evidence="2">
    <location>
        <begin position="267"/>
        <end position="285"/>
    </location>
</feature>
<keyword evidence="2" id="KW-1133">Transmembrane helix</keyword>
<accession>A0A132P6Y7</accession>
<feature type="compositionally biased region" description="Low complexity" evidence="1">
    <location>
        <begin position="67"/>
        <end position="86"/>
    </location>
</feature>
<name>A0A132P6Y7_ENTFC</name>
<keyword evidence="3" id="KW-0732">Signal</keyword>
<dbReference type="AlphaFoldDB" id="A0A132P6Y7"/>
<evidence type="ECO:0000313" key="4">
    <source>
        <dbReference type="EMBL" id="KWX18090.1"/>
    </source>
</evidence>
<keyword evidence="2" id="KW-0472">Membrane</keyword>
<feature type="signal peptide" evidence="3">
    <location>
        <begin position="1"/>
        <end position="30"/>
    </location>
</feature>
<dbReference type="Proteomes" id="UP000070452">
    <property type="component" value="Unassembled WGS sequence"/>
</dbReference>
<proteinExistence type="predicted"/>
<reference evidence="4 5" key="1">
    <citation type="submission" date="2016-01" db="EMBL/GenBank/DDBJ databases">
        <title>Molecular Mechanisms for transfer of large genomic segments between Enterococcus faecium strains.</title>
        <authorList>
            <person name="Garcia-Solache M.A."/>
            <person name="Lebreton F."/>
            <person name="Mclaughlin R.E."/>
            <person name="Whiteaker J.D."/>
            <person name="Gilmore M.S."/>
            <person name="Rice L.B."/>
        </authorList>
    </citation>
    <scope>NUCLEOTIDE SEQUENCE [LARGE SCALE GENOMIC DNA]</scope>
    <source>
        <strain evidence="4 5">D344RRF x C68</strain>
    </source>
</reference>
<feature type="region of interest" description="Disordered" evidence="1">
    <location>
        <begin position="31"/>
        <end position="89"/>
    </location>
</feature>
<sequence length="289" mass="30932">MGKVMKKRMKPLIWPIAVSSIFLLGQTAFAETSEPAQTEPSTTISSSDAENGASETETTSNVPIDNSGETISSSEDTSINSSTSSDQIDHLQDLENKRKELEEALEAAKNKLKEDQAAIDQDLANLKNKVGNDRAQLEKKLAEAKAKAEAVQTDLDGKIQQAKEFNQQLNQVAQTASGKLSQTQADITAASQAIHGKISEAQTVANDFEAKKADLAASFQRIKDILHSAGEKSVTSGSTTETVQQTTEPSKSTSQTLPKTNEKTASVNYSFVGTGVLVAAAYGIIRKKK</sequence>
<dbReference type="EMBL" id="LRHK01000001">
    <property type="protein sequence ID" value="KWX18090.1"/>
    <property type="molecule type" value="Genomic_DNA"/>
</dbReference>
<evidence type="ECO:0000313" key="5">
    <source>
        <dbReference type="Proteomes" id="UP000070452"/>
    </source>
</evidence>
<organism evidence="4 5">
    <name type="scientific">Enterococcus faecium</name>
    <name type="common">Streptococcus faecium</name>
    <dbReference type="NCBI Taxonomy" id="1352"/>
    <lineage>
        <taxon>Bacteria</taxon>
        <taxon>Bacillati</taxon>
        <taxon>Bacillota</taxon>
        <taxon>Bacilli</taxon>
        <taxon>Lactobacillales</taxon>
        <taxon>Enterococcaceae</taxon>
        <taxon>Enterococcus</taxon>
    </lineage>
</organism>
<evidence type="ECO:0000256" key="1">
    <source>
        <dbReference type="SAM" id="MobiDB-lite"/>
    </source>
</evidence>
<dbReference type="NCBIfam" id="TIGR01167">
    <property type="entry name" value="LPXTG_anchor"/>
    <property type="match status" value="1"/>
</dbReference>
<feature type="region of interest" description="Disordered" evidence="1">
    <location>
        <begin position="230"/>
        <end position="261"/>
    </location>
</feature>
<evidence type="ECO:0000256" key="3">
    <source>
        <dbReference type="SAM" id="SignalP"/>
    </source>
</evidence>
<keyword evidence="2" id="KW-0812">Transmembrane</keyword>
<protein>
    <submittedName>
        <fullName evidence="4">Peptidase</fullName>
    </submittedName>
</protein>
<feature type="chain" id="PRO_5044368431" evidence="3">
    <location>
        <begin position="31"/>
        <end position="289"/>
    </location>
</feature>
<comment type="caution">
    <text evidence="4">The sequence shown here is derived from an EMBL/GenBank/DDBJ whole genome shotgun (WGS) entry which is preliminary data.</text>
</comment>
<gene>
    <name evidence="4" type="ORF">AWT83_06255</name>
</gene>